<protein>
    <recommendedName>
        <fullName evidence="4">Tetratricopeptide repeat protein</fullName>
    </recommendedName>
</protein>
<feature type="region of interest" description="Disordered" evidence="1">
    <location>
        <begin position="134"/>
        <end position="172"/>
    </location>
</feature>
<dbReference type="SUPFAM" id="SSF81901">
    <property type="entry name" value="HCP-like"/>
    <property type="match status" value="2"/>
</dbReference>
<sequence length="871" mass="93619">MAADSRRLIVSGGPPSRTSDTGRAAMGAQPDIFEDLRKVGALKRGLLDRKPSDNALGKHTDVQASRDTVGAWLRGKRFPQQVEPLLGVLAQIRAEAARRDLLDNPADSADDCTVAELMDPDRWRASWEAEQRRRIQANQDSARRQSAHAALEKNERRARQAALADRPRPVGSWSAQRLGVHPAIPGHSAGAQQSDFVLPRYVPRPHDAELRAHLTAAAAEGARPQMVVVRGASCTGKTRTAYEAVTAAAPNDFDLLFPADAEGLLAALAADAVGPRTVLWLNEAQEYLDGPVGEAVAAALLRRLDAAGPLLVIATLWPEHAQALTQRPAPGTEDQHSNARKLLSQARYINVPGSFAEHLSVAREVAHHDSSLAEAVESGAADLTQVLAAGPDLVDHYEHPAGQHGVYGQALISAAMDAYRLGVTGPLTLDFLQAAAPGYLTDIERGGAAPDWFAGALAYACTLVKDTARPLQNVPRSTGMGALPNVVLLTDFLRQHGRRSRHTLCPPTSFWDAAMAHMSDPADLNRLARAAKSRCRYRHSARLSCASIEAGNVGATADLALLRLKAGDREGAEGLLQSAAEAGNTRALTALARLWEKAGNREGAERLLQSVAEAGDPLVLMHLSRLREEAGDREGSEQLLKRAAEAGTFDVVTELVWTWEQAEGWEVVEQFALQALDLENTLITQLAQLMEGAGDQALGSGEPFTLTVRARLREAAGDREEAERLLKSAVEAGEPLALTRLALLLEETGKHQEAELYAHLALGVGDPLSLTQLALRLEESGDREGAERLLKSVAEAGHTRALTELARLREEAGEHEAAEQFTLQALNAGRTSALAALARLRGGSPKAYQRYGLKPDGALAESWEWPEPRTV</sequence>
<accession>A0ABX8BJY1</accession>
<evidence type="ECO:0008006" key="4">
    <source>
        <dbReference type="Google" id="ProtNLM"/>
    </source>
</evidence>
<name>A0ABX8BJY1_9ACTN</name>
<dbReference type="Gene3D" id="1.25.40.10">
    <property type="entry name" value="Tetratricopeptide repeat domain"/>
    <property type="match status" value="2"/>
</dbReference>
<evidence type="ECO:0000313" key="3">
    <source>
        <dbReference type="Proteomes" id="UP000676079"/>
    </source>
</evidence>
<proteinExistence type="predicted"/>
<dbReference type="EMBL" id="CP074133">
    <property type="protein sequence ID" value="QUX22516.1"/>
    <property type="molecule type" value="Genomic_DNA"/>
</dbReference>
<organism evidence="2 3">
    <name type="scientific">Nocardiopsis changdeensis</name>
    <dbReference type="NCBI Taxonomy" id="2831969"/>
    <lineage>
        <taxon>Bacteria</taxon>
        <taxon>Bacillati</taxon>
        <taxon>Actinomycetota</taxon>
        <taxon>Actinomycetes</taxon>
        <taxon>Streptosporangiales</taxon>
        <taxon>Nocardiopsidaceae</taxon>
        <taxon>Nocardiopsis</taxon>
    </lineage>
</organism>
<feature type="region of interest" description="Disordered" evidence="1">
    <location>
        <begin position="1"/>
        <end position="25"/>
    </location>
</feature>
<gene>
    <name evidence="2" type="ORF">KGD84_30130</name>
</gene>
<dbReference type="Proteomes" id="UP000676079">
    <property type="component" value="Chromosome"/>
</dbReference>
<dbReference type="RefSeq" id="WP_220563732.1">
    <property type="nucleotide sequence ID" value="NZ_CP074133.1"/>
</dbReference>
<evidence type="ECO:0000256" key="1">
    <source>
        <dbReference type="SAM" id="MobiDB-lite"/>
    </source>
</evidence>
<keyword evidence="3" id="KW-1185">Reference proteome</keyword>
<dbReference type="InterPro" id="IPR011990">
    <property type="entry name" value="TPR-like_helical_dom_sf"/>
</dbReference>
<reference evidence="2 3" key="1">
    <citation type="submission" date="2021-05" db="EMBL/GenBank/DDBJ databases">
        <title>Direct Submission.</title>
        <authorList>
            <person name="Li K."/>
            <person name="Gao J."/>
        </authorList>
    </citation>
    <scope>NUCLEOTIDE SEQUENCE [LARGE SCALE GENOMIC DNA]</scope>
    <source>
        <strain evidence="2 3">Mg02</strain>
    </source>
</reference>
<evidence type="ECO:0000313" key="2">
    <source>
        <dbReference type="EMBL" id="QUX22516.1"/>
    </source>
</evidence>